<reference evidence="2 3" key="1">
    <citation type="journal article" date="2023" name="Plants (Basel)">
        <title>Bridging the Gap: Combining Genomics and Transcriptomics Approaches to Understand Stylosanthes scabra, an Orphan Legume from the Brazilian Caatinga.</title>
        <authorList>
            <person name="Ferreira-Neto J.R.C."/>
            <person name="da Silva M.D."/>
            <person name="Binneck E."/>
            <person name="de Melo N.F."/>
            <person name="da Silva R.H."/>
            <person name="de Melo A.L.T.M."/>
            <person name="Pandolfi V."/>
            <person name="Bustamante F.O."/>
            <person name="Brasileiro-Vidal A.C."/>
            <person name="Benko-Iseppon A.M."/>
        </authorList>
    </citation>
    <scope>NUCLEOTIDE SEQUENCE [LARGE SCALE GENOMIC DNA]</scope>
    <source>
        <tissue evidence="2">Leaves</tissue>
    </source>
</reference>
<dbReference type="Gene3D" id="3.30.420.10">
    <property type="entry name" value="Ribonuclease H-like superfamily/Ribonuclease H"/>
    <property type="match status" value="1"/>
</dbReference>
<dbReference type="SUPFAM" id="SSF53098">
    <property type="entry name" value="Ribonuclease H-like"/>
    <property type="match status" value="1"/>
</dbReference>
<keyword evidence="3" id="KW-1185">Reference proteome</keyword>
<dbReference type="EMBL" id="JASCZI010000998">
    <property type="protein sequence ID" value="MED6114030.1"/>
    <property type="molecule type" value="Genomic_DNA"/>
</dbReference>
<dbReference type="PANTHER" id="PTHR47723:SF19">
    <property type="entry name" value="POLYNUCLEOTIDYL TRANSFERASE, RIBONUCLEASE H-LIKE SUPERFAMILY PROTEIN"/>
    <property type="match status" value="1"/>
</dbReference>
<dbReference type="InterPro" id="IPR002156">
    <property type="entry name" value="RNaseH_domain"/>
</dbReference>
<dbReference type="InterPro" id="IPR012337">
    <property type="entry name" value="RNaseH-like_sf"/>
</dbReference>
<evidence type="ECO:0000259" key="1">
    <source>
        <dbReference type="Pfam" id="PF13456"/>
    </source>
</evidence>
<evidence type="ECO:0000313" key="3">
    <source>
        <dbReference type="Proteomes" id="UP001341840"/>
    </source>
</evidence>
<dbReference type="InterPro" id="IPR053151">
    <property type="entry name" value="RNase_H-like"/>
</dbReference>
<dbReference type="CDD" id="cd06222">
    <property type="entry name" value="RNase_H_like"/>
    <property type="match status" value="1"/>
</dbReference>
<dbReference type="Pfam" id="PF13456">
    <property type="entry name" value="RVT_3"/>
    <property type="match status" value="1"/>
</dbReference>
<name>A0ABU6QRE7_9FABA</name>
<sequence length="168" mass="19028">MEVAYQARRLAVDFTSERSYRHHQIFTPSSHWKCPESRGGNTNPIRGYQPLSNLFGSGCQPYPQQSGLSAKRVGLRVGVFADKEKAGFGCMLRNSNGKWLFGCSGPDFGCNVLRSEIWAIWRGLCMARQQRCVAVECETDSLEAYYLLSSWRIPEEHPEKDLIQPAHI</sequence>
<dbReference type="InterPro" id="IPR036397">
    <property type="entry name" value="RNaseH_sf"/>
</dbReference>
<gene>
    <name evidence="2" type="ORF">PIB30_076357</name>
</gene>
<dbReference type="PANTHER" id="PTHR47723">
    <property type="entry name" value="OS05G0353850 PROTEIN"/>
    <property type="match status" value="1"/>
</dbReference>
<dbReference type="Proteomes" id="UP001341840">
    <property type="component" value="Unassembled WGS sequence"/>
</dbReference>
<dbReference type="InterPro" id="IPR044730">
    <property type="entry name" value="RNase_H-like_dom_plant"/>
</dbReference>
<feature type="domain" description="RNase H type-1" evidence="1">
    <location>
        <begin position="81"/>
        <end position="150"/>
    </location>
</feature>
<proteinExistence type="predicted"/>
<comment type="caution">
    <text evidence="2">The sequence shown here is derived from an EMBL/GenBank/DDBJ whole genome shotgun (WGS) entry which is preliminary data.</text>
</comment>
<evidence type="ECO:0000313" key="2">
    <source>
        <dbReference type="EMBL" id="MED6114030.1"/>
    </source>
</evidence>
<accession>A0ABU6QRE7</accession>
<organism evidence="2 3">
    <name type="scientific">Stylosanthes scabra</name>
    <dbReference type="NCBI Taxonomy" id="79078"/>
    <lineage>
        <taxon>Eukaryota</taxon>
        <taxon>Viridiplantae</taxon>
        <taxon>Streptophyta</taxon>
        <taxon>Embryophyta</taxon>
        <taxon>Tracheophyta</taxon>
        <taxon>Spermatophyta</taxon>
        <taxon>Magnoliopsida</taxon>
        <taxon>eudicotyledons</taxon>
        <taxon>Gunneridae</taxon>
        <taxon>Pentapetalae</taxon>
        <taxon>rosids</taxon>
        <taxon>fabids</taxon>
        <taxon>Fabales</taxon>
        <taxon>Fabaceae</taxon>
        <taxon>Papilionoideae</taxon>
        <taxon>50 kb inversion clade</taxon>
        <taxon>dalbergioids sensu lato</taxon>
        <taxon>Dalbergieae</taxon>
        <taxon>Pterocarpus clade</taxon>
        <taxon>Stylosanthes</taxon>
    </lineage>
</organism>
<protein>
    <recommendedName>
        <fullName evidence="1">RNase H type-1 domain-containing protein</fullName>
    </recommendedName>
</protein>